<protein>
    <submittedName>
        <fullName evidence="1">Glyoxalase/dioxygenase</fullName>
    </submittedName>
</protein>
<evidence type="ECO:0000313" key="1">
    <source>
        <dbReference type="EMBL" id="QPX74695.1"/>
    </source>
</evidence>
<dbReference type="EMBL" id="MW021759">
    <property type="protein sequence ID" value="QPX74695.1"/>
    <property type="molecule type" value="Genomic_DNA"/>
</dbReference>
<dbReference type="Proteomes" id="UP000595300">
    <property type="component" value="Genome"/>
</dbReference>
<evidence type="ECO:0000313" key="2">
    <source>
        <dbReference type="Proteomes" id="UP000595300"/>
    </source>
</evidence>
<name>A0A7T3TKP5_9CAUD</name>
<organism evidence="1 2">
    <name type="scientific">Serratia phage vB_SmaM_Hera</name>
    <dbReference type="NCBI Taxonomy" id="2777369"/>
    <lineage>
        <taxon>Viruses</taxon>
        <taxon>Duplodnaviria</taxon>
        <taxon>Heunggongvirae</taxon>
        <taxon>Uroviricota</taxon>
        <taxon>Caudoviricetes</taxon>
        <taxon>Lindbergviridae</taxon>
        <taxon>Myosmarvirus</taxon>
        <taxon>Myosmarvirus MTx</taxon>
    </lineage>
</organism>
<dbReference type="GO" id="GO:0051213">
    <property type="term" value="F:dioxygenase activity"/>
    <property type="evidence" value="ECO:0007669"/>
    <property type="project" value="UniProtKB-KW"/>
</dbReference>
<keyword evidence="1" id="KW-0560">Oxidoreductase</keyword>
<accession>A0A7T3TKP5</accession>
<reference evidence="1 2" key="1">
    <citation type="submission" date="2020-09" db="EMBL/GenBank/DDBJ databases">
        <authorList>
            <person name="Moe H.M.M."/>
            <person name="Stoker T."/>
            <person name="Evans S."/>
            <person name="Hymas C."/>
            <person name="Flor S."/>
            <person name="Gleave A."/>
            <person name="Carr E."/>
            <person name="Breakwell D.P."/>
            <person name="Grose J.H."/>
        </authorList>
    </citation>
    <scope>NUCLEOTIDE SEQUENCE [LARGE SCALE GENOMIC DNA]</scope>
</reference>
<keyword evidence="1" id="KW-0223">Dioxygenase</keyword>
<proteinExistence type="predicted"/>
<sequence>MLKFQIQQIALSIPDAQRAQDFLAKIGLTEWFHDHVVARGYVFKDDPYKGSHHEEVNEADLRFNYQAGTGADEGASKPLELEILDYRSGVDWISANWEQDDAHENQVSHLGMHVSAEELVQWREFFAAEDIQVAQEVNTESHTNPVIKDSRRYNYVIFDTRGIIGVDLKFIVRKDI</sequence>